<proteinExistence type="predicted"/>
<gene>
    <name evidence="2" type="ORF">CDAR_479311</name>
</gene>
<evidence type="ECO:0000313" key="2">
    <source>
        <dbReference type="EMBL" id="GIX75067.1"/>
    </source>
</evidence>
<dbReference type="EMBL" id="BPLQ01000802">
    <property type="protein sequence ID" value="GIX75067.1"/>
    <property type="molecule type" value="Genomic_DNA"/>
</dbReference>
<dbReference type="AlphaFoldDB" id="A0AAV4MRF6"/>
<protein>
    <submittedName>
        <fullName evidence="2">Uncharacterized protein</fullName>
    </submittedName>
</protein>
<accession>A0AAV4MRF6</accession>
<feature type="compositionally biased region" description="Polar residues" evidence="1">
    <location>
        <begin position="478"/>
        <end position="495"/>
    </location>
</feature>
<reference evidence="2 3" key="1">
    <citation type="submission" date="2021-06" db="EMBL/GenBank/DDBJ databases">
        <title>Caerostris darwini draft genome.</title>
        <authorList>
            <person name="Kono N."/>
            <person name="Arakawa K."/>
        </authorList>
    </citation>
    <scope>NUCLEOTIDE SEQUENCE [LARGE SCALE GENOMIC DNA]</scope>
</reference>
<keyword evidence="3" id="KW-1185">Reference proteome</keyword>
<name>A0AAV4MRF6_9ARAC</name>
<evidence type="ECO:0000313" key="3">
    <source>
        <dbReference type="Proteomes" id="UP001054837"/>
    </source>
</evidence>
<organism evidence="2 3">
    <name type="scientific">Caerostris darwini</name>
    <dbReference type="NCBI Taxonomy" id="1538125"/>
    <lineage>
        <taxon>Eukaryota</taxon>
        <taxon>Metazoa</taxon>
        <taxon>Ecdysozoa</taxon>
        <taxon>Arthropoda</taxon>
        <taxon>Chelicerata</taxon>
        <taxon>Arachnida</taxon>
        <taxon>Araneae</taxon>
        <taxon>Araneomorphae</taxon>
        <taxon>Entelegynae</taxon>
        <taxon>Araneoidea</taxon>
        <taxon>Araneidae</taxon>
        <taxon>Caerostris</taxon>
    </lineage>
</organism>
<dbReference type="Proteomes" id="UP001054837">
    <property type="component" value="Unassembled WGS sequence"/>
</dbReference>
<comment type="caution">
    <text evidence="2">The sequence shown here is derived from an EMBL/GenBank/DDBJ whole genome shotgun (WGS) entry which is preliminary data.</text>
</comment>
<evidence type="ECO:0000256" key="1">
    <source>
        <dbReference type="SAM" id="MobiDB-lite"/>
    </source>
</evidence>
<feature type="region of interest" description="Disordered" evidence="1">
    <location>
        <begin position="478"/>
        <end position="508"/>
    </location>
</feature>
<sequence length="854" mass="96166">MDEQLEQVPEGNDTMEAFEELLVETESRRRKFISEFYKKYEAENDSDDDIIDLETFRVVKKKKGTSKKKTTSKIKKKCTKTLLFGSLCTYSISTEANECITTIKQHIKACEFTNVKRGSKITFKEMSSYEQNHLSNTSMRSRNSTPIVNKTNLIPIHQASSCKRKIPLNTLTKKYDKNKKFKNHKSKMEIVEDDEVPKLIELYDPAMGKDLTKLDPIIGCASPACEDFSISSIYKKYNEKCIAETAKRMLFYNNPFQSTLYANVNVCSLTLTSNLDSPTAGPNLSVCKTPVMFSKSKTLASINNFDSLISTPSLRRDSNFDKLQNNEVRTFVSVTNFDLSSEKSDFNKLIEKQTSNDKHEAISLTNSVSFSDELNLSKSNSSIINNNKKELCLSNANIDFPFVRLDESEIKSYLKQCEKRKQSEAELHAFKFNSLIAKLNSSKQVIKETKNNNMPKAPSFITDLNSVNNEFKSDSVNKYNNNVPKLSSSQVNSNYHFRKSNKTPKSATSLYSKNYEQYSPTSRKIAVSEECSINASSLPGSAFLSDRLDTKENSKSSKFQTKTISICDMTSTPVCTGRLKSDKNKASFYKKHIFANEEESQVISPILNNMAKLPSSNKLFRKKIDKTPQDVTSPNSKKYCELHLSKSRKIAVSEGCSLNASSLPESAFLSDRLDTKENSKSSKSEIKNNSICDMTSTPVCTGRLKSDKNKASCYKKYISANEEESQVVSPIVNNMAKLPSSNRLFRKKTDKTPQSVTSSNSKKYCEMHLSKSRKTAVSDECSIASPLSKTKYASNTFLNNRVDAKENSKSVKQMLFYKDIPICDITLTPVSTGRLKSAKSSRTSLYKKGVFANE</sequence>